<evidence type="ECO:0000313" key="6">
    <source>
        <dbReference type="Proteomes" id="UP000314983"/>
    </source>
</evidence>
<dbReference type="InterPro" id="IPR025799">
    <property type="entry name" value="Arg_MeTrfase"/>
</dbReference>
<dbReference type="Proteomes" id="UP000314983">
    <property type="component" value="Chromosome 2"/>
</dbReference>
<protein>
    <recommendedName>
        <fullName evidence="4">Protein arginine N-methyltransferase domain-containing protein</fullName>
    </recommendedName>
</protein>
<dbReference type="InterPro" id="IPR055135">
    <property type="entry name" value="PRMT_dom"/>
</dbReference>
<keyword evidence="3" id="KW-0949">S-adenosyl-L-methionine</keyword>
<keyword evidence="6" id="KW-1185">Reference proteome</keyword>
<dbReference type="InterPro" id="IPR029063">
    <property type="entry name" value="SAM-dependent_MTases_sf"/>
</dbReference>
<evidence type="ECO:0000313" key="5">
    <source>
        <dbReference type="Ensembl" id="ENSEEEP00000015128.2"/>
    </source>
</evidence>
<evidence type="ECO:0000256" key="1">
    <source>
        <dbReference type="ARBA" id="ARBA00022603"/>
    </source>
</evidence>
<organism evidence="5 6">
    <name type="scientific">Electrophorus electricus</name>
    <name type="common">Electric eel</name>
    <name type="synonym">Gymnotus electricus</name>
    <dbReference type="NCBI Taxonomy" id="8005"/>
    <lineage>
        <taxon>Eukaryota</taxon>
        <taxon>Metazoa</taxon>
        <taxon>Chordata</taxon>
        <taxon>Craniata</taxon>
        <taxon>Vertebrata</taxon>
        <taxon>Euteleostomi</taxon>
        <taxon>Actinopterygii</taxon>
        <taxon>Neopterygii</taxon>
        <taxon>Teleostei</taxon>
        <taxon>Ostariophysi</taxon>
        <taxon>Gymnotiformes</taxon>
        <taxon>Gymnotoidei</taxon>
        <taxon>Gymnotidae</taxon>
        <taxon>Electrophorus</taxon>
    </lineage>
</organism>
<name>A0A4W4EU41_ELEEL</name>
<dbReference type="Pfam" id="PF22528">
    <property type="entry name" value="PRMT_C"/>
    <property type="match status" value="1"/>
</dbReference>
<dbReference type="Gene3D" id="2.70.160.11">
    <property type="entry name" value="Hnrnp arginine n-methyltransferase1"/>
    <property type="match status" value="1"/>
</dbReference>
<proteinExistence type="predicted"/>
<keyword evidence="1" id="KW-0489">Methyltransferase</keyword>
<dbReference type="PANTHER" id="PTHR11006:SF92">
    <property type="entry name" value="PROTEIN ARGININE N-METHYLTRANSFERASE 2"/>
    <property type="match status" value="1"/>
</dbReference>
<dbReference type="GO" id="GO:0016274">
    <property type="term" value="F:protein-arginine N-methyltransferase activity"/>
    <property type="evidence" value="ECO:0007669"/>
    <property type="project" value="InterPro"/>
</dbReference>
<reference evidence="5" key="5">
    <citation type="submission" date="2025-09" db="UniProtKB">
        <authorList>
            <consortium name="Ensembl"/>
        </authorList>
    </citation>
    <scope>IDENTIFICATION</scope>
</reference>
<dbReference type="GeneTree" id="ENSGT00940000160683"/>
<dbReference type="GO" id="GO:0042054">
    <property type="term" value="F:histone methyltransferase activity"/>
    <property type="evidence" value="ECO:0007669"/>
    <property type="project" value="TreeGrafter"/>
</dbReference>
<dbReference type="Gene3D" id="3.40.50.150">
    <property type="entry name" value="Vaccinia Virus protein VP39"/>
    <property type="match status" value="1"/>
</dbReference>
<dbReference type="GO" id="GO:0005634">
    <property type="term" value="C:nucleus"/>
    <property type="evidence" value="ECO:0007669"/>
    <property type="project" value="TreeGrafter"/>
</dbReference>
<dbReference type="PANTHER" id="PTHR11006">
    <property type="entry name" value="PROTEIN ARGININE N-METHYLTRANSFERASE"/>
    <property type="match status" value="1"/>
</dbReference>
<reference evidence="6" key="2">
    <citation type="journal article" date="2017" name="Sci. Adv.">
        <title>A tail of two voltages: Proteomic comparison of the three electric organs of the electric eel.</title>
        <authorList>
            <person name="Traeger L.L."/>
            <person name="Sabat G."/>
            <person name="Barrett-Wilt G.A."/>
            <person name="Wells G.B."/>
            <person name="Sussman M.R."/>
        </authorList>
    </citation>
    <scope>NUCLEOTIDE SEQUENCE [LARGE SCALE GENOMIC DNA]</scope>
</reference>
<accession>A0A4W4EU41</accession>
<feature type="domain" description="Protein arginine N-methyltransferase" evidence="4">
    <location>
        <begin position="97"/>
        <end position="170"/>
    </location>
</feature>
<gene>
    <name evidence="5" type="primary">EBPL</name>
</gene>
<keyword evidence="2" id="KW-0808">Transferase</keyword>
<evidence type="ECO:0000256" key="3">
    <source>
        <dbReference type="ARBA" id="ARBA00022691"/>
    </source>
</evidence>
<evidence type="ECO:0000259" key="4">
    <source>
        <dbReference type="Pfam" id="PF22528"/>
    </source>
</evidence>
<sequence length="180" mass="20063">MLSDRPRTETYKQVIVSNSAVLREKVILDLGCGTGIISLFCVCHRGQLCGRLVKLNGSEELVLPSKVDVLVSGWMGNCLLFEFTVESEGGLTWPSSASLGLVPCQAHANCMQKVEFWENLYGLDFSCLWPVALKEFFSKPKFSHRLAPEDCLSVITLDMHMVQVSDLEVRTKDDVFSEVT</sequence>
<reference evidence="5" key="3">
    <citation type="submission" date="2020-05" db="EMBL/GenBank/DDBJ databases">
        <title>Electrophorus electricus (electric eel) genome, fEleEle1, primary haplotype.</title>
        <authorList>
            <person name="Myers G."/>
            <person name="Meyer A."/>
            <person name="Fedrigo O."/>
            <person name="Formenti G."/>
            <person name="Rhie A."/>
            <person name="Tracey A."/>
            <person name="Sims Y."/>
            <person name="Jarvis E.D."/>
        </authorList>
    </citation>
    <scope>NUCLEOTIDE SEQUENCE [LARGE SCALE GENOMIC DNA]</scope>
</reference>
<evidence type="ECO:0000256" key="2">
    <source>
        <dbReference type="ARBA" id="ARBA00022679"/>
    </source>
</evidence>
<dbReference type="AlphaFoldDB" id="A0A4W4EU41"/>
<reference evidence="6" key="1">
    <citation type="journal article" date="2014" name="Science">
        <title>Nonhuman genetics. Genomic basis for the convergent evolution of electric organs.</title>
        <authorList>
            <person name="Gallant J.R."/>
            <person name="Traeger L.L."/>
            <person name="Volkening J.D."/>
            <person name="Moffett H."/>
            <person name="Chen P.H."/>
            <person name="Novina C.D."/>
            <person name="Phillips G.N.Jr."/>
            <person name="Anand R."/>
            <person name="Wells G.B."/>
            <person name="Pinch M."/>
            <person name="Guth R."/>
            <person name="Unguez G.A."/>
            <person name="Albert J.S."/>
            <person name="Zakon H.H."/>
            <person name="Samanta M.P."/>
            <person name="Sussman M.R."/>
        </authorList>
    </citation>
    <scope>NUCLEOTIDE SEQUENCE [LARGE SCALE GENOMIC DNA]</scope>
</reference>
<reference evidence="5" key="4">
    <citation type="submission" date="2025-08" db="UniProtKB">
        <authorList>
            <consortium name="Ensembl"/>
        </authorList>
    </citation>
    <scope>IDENTIFICATION</scope>
</reference>
<dbReference type="SUPFAM" id="SSF53335">
    <property type="entry name" value="S-adenosyl-L-methionine-dependent methyltransferases"/>
    <property type="match status" value="1"/>
</dbReference>
<dbReference type="Ensembl" id="ENSEEET00000015307.2">
    <property type="protein sequence ID" value="ENSEEEP00000015128.2"/>
    <property type="gene ID" value="ENSEEEG00000007539.2"/>
</dbReference>
<dbReference type="GO" id="GO:0032259">
    <property type="term" value="P:methylation"/>
    <property type="evidence" value="ECO:0007669"/>
    <property type="project" value="UniProtKB-KW"/>
</dbReference>